<protein>
    <submittedName>
        <fullName evidence="2">Uncharacterized protein</fullName>
    </submittedName>
</protein>
<evidence type="ECO:0000313" key="3">
    <source>
        <dbReference type="Proteomes" id="UP000266841"/>
    </source>
</evidence>
<proteinExistence type="predicted"/>
<organism evidence="2 3">
    <name type="scientific">Thalassiosira oceanica</name>
    <name type="common">Marine diatom</name>
    <dbReference type="NCBI Taxonomy" id="159749"/>
    <lineage>
        <taxon>Eukaryota</taxon>
        <taxon>Sar</taxon>
        <taxon>Stramenopiles</taxon>
        <taxon>Ochrophyta</taxon>
        <taxon>Bacillariophyta</taxon>
        <taxon>Coscinodiscophyceae</taxon>
        <taxon>Thalassiosirophycidae</taxon>
        <taxon>Thalassiosirales</taxon>
        <taxon>Thalassiosiraceae</taxon>
        <taxon>Thalassiosira</taxon>
    </lineage>
</organism>
<keyword evidence="1" id="KW-0732">Signal</keyword>
<sequence length="321" mass="35396">MNQRALAVISFILLSAAKNIFDSITSPLNPAAERGFQGGGGGGRSVLRQSTADLVQTSIMECMECNDEARPGFLDVDWLDLGCVFDLHSTLLPHYVADTETLLYNALDEYQSDSIGMMTSFLFGLEGIARPALSGEQGLMASNMSSYRKARLGEGDHGQMRLWMFTPSTHFDHMFECALAKQGIVALCFADGSTSCHDASHDFSRLRLMSKLSDNDNLDKIIGWRVFGCPGEAEAFFRSFYCLPGGLRVNAKESPSLRSEAGNEMNFCRPVNQEVPCNHEVPVPNDSLESVLEAAQHPRPSSDERRLNKSQKLGKLTVIQW</sequence>
<evidence type="ECO:0000313" key="2">
    <source>
        <dbReference type="EMBL" id="EJK67018.1"/>
    </source>
</evidence>
<keyword evidence="3" id="KW-1185">Reference proteome</keyword>
<feature type="chain" id="PRO_5003837268" evidence="1">
    <location>
        <begin position="18"/>
        <end position="321"/>
    </location>
</feature>
<accession>K0SL08</accession>
<gene>
    <name evidence="2" type="ORF">THAOC_11998</name>
</gene>
<comment type="caution">
    <text evidence="2">The sequence shown here is derived from an EMBL/GenBank/DDBJ whole genome shotgun (WGS) entry which is preliminary data.</text>
</comment>
<reference evidence="2 3" key="1">
    <citation type="journal article" date="2012" name="Genome Biol.">
        <title>Genome and low-iron response of an oceanic diatom adapted to chronic iron limitation.</title>
        <authorList>
            <person name="Lommer M."/>
            <person name="Specht M."/>
            <person name="Roy A.S."/>
            <person name="Kraemer L."/>
            <person name="Andreson R."/>
            <person name="Gutowska M.A."/>
            <person name="Wolf J."/>
            <person name="Bergner S.V."/>
            <person name="Schilhabel M.B."/>
            <person name="Klostermeier U.C."/>
            <person name="Beiko R.G."/>
            <person name="Rosenstiel P."/>
            <person name="Hippler M."/>
            <person name="Laroche J."/>
        </authorList>
    </citation>
    <scope>NUCLEOTIDE SEQUENCE [LARGE SCALE GENOMIC DNA]</scope>
    <source>
        <strain evidence="2 3">CCMP1005</strain>
    </source>
</reference>
<dbReference type="Proteomes" id="UP000266841">
    <property type="component" value="Unassembled WGS sequence"/>
</dbReference>
<dbReference type="EMBL" id="AGNL01013776">
    <property type="protein sequence ID" value="EJK67018.1"/>
    <property type="molecule type" value="Genomic_DNA"/>
</dbReference>
<feature type="signal peptide" evidence="1">
    <location>
        <begin position="1"/>
        <end position="17"/>
    </location>
</feature>
<name>K0SL08_THAOC</name>
<dbReference type="AlphaFoldDB" id="K0SL08"/>
<evidence type="ECO:0000256" key="1">
    <source>
        <dbReference type="SAM" id="SignalP"/>
    </source>
</evidence>